<organism evidence="2 3">
    <name type="scientific">Solanum tuberosum</name>
    <name type="common">Potato</name>
    <dbReference type="NCBI Taxonomy" id="4113"/>
    <lineage>
        <taxon>Eukaryota</taxon>
        <taxon>Viridiplantae</taxon>
        <taxon>Streptophyta</taxon>
        <taxon>Embryophyta</taxon>
        <taxon>Tracheophyta</taxon>
        <taxon>Spermatophyta</taxon>
        <taxon>Magnoliopsida</taxon>
        <taxon>eudicotyledons</taxon>
        <taxon>Gunneridae</taxon>
        <taxon>Pentapetalae</taxon>
        <taxon>asterids</taxon>
        <taxon>lamiids</taxon>
        <taxon>Solanales</taxon>
        <taxon>Solanaceae</taxon>
        <taxon>Solanoideae</taxon>
        <taxon>Solaneae</taxon>
        <taxon>Solanum</taxon>
    </lineage>
</organism>
<accession>A0ABQ7WN11</accession>
<protein>
    <submittedName>
        <fullName evidence="2">Uncharacterized protein</fullName>
    </submittedName>
</protein>
<feature type="compositionally biased region" description="Low complexity" evidence="1">
    <location>
        <begin position="68"/>
        <end position="80"/>
    </location>
</feature>
<feature type="region of interest" description="Disordered" evidence="1">
    <location>
        <begin position="27"/>
        <end position="47"/>
    </location>
</feature>
<proteinExistence type="predicted"/>
<comment type="caution">
    <text evidence="2">The sequence shown here is derived from an EMBL/GenBank/DDBJ whole genome shotgun (WGS) entry which is preliminary data.</text>
</comment>
<keyword evidence="3" id="KW-1185">Reference proteome</keyword>
<gene>
    <name evidence="2" type="ORF">KY290_000965</name>
</gene>
<feature type="compositionally biased region" description="Basic residues" evidence="1">
    <location>
        <begin position="82"/>
        <end position="91"/>
    </location>
</feature>
<feature type="region of interest" description="Disordered" evidence="1">
    <location>
        <begin position="68"/>
        <end position="95"/>
    </location>
</feature>
<evidence type="ECO:0000313" key="2">
    <source>
        <dbReference type="EMBL" id="KAH0781367.1"/>
    </source>
</evidence>
<evidence type="ECO:0000313" key="3">
    <source>
        <dbReference type="Proteomes" id="UP000826656"/>
    </source>
</evidence>
<dbReference type="EMBL" id="JAIVGD010000001">
    <property type="protein sequence ID" value="KAH0781367.1"/>
    <property type="molecule type" value="Genomic_DNA"/>
</dbReference>
<evidence type="ECO:0000256" key="1">
    <source>
        <dbReference type="SAM" id="MobiDB-lite"/>
    </source>
</evidence>
<dbReference type="Proteomes" id="UP000826656">
    <property type="component" value="Unassembled WGS sequence"/>
</dbReference>
<sequence length="142" mass="16245">MKKLHQFISLKTETHSVLDYSTQWSSIPVSSQQPGKYTSTEEGSRITNDITREEDQHNHLIVDLNGEPLQLPIQQPPENNQPKKRSTRGKPKSLNIRKSLFYLNIQKSPRSVNPPLNPSLVKNILRQGSKERFKDGGRVYGQ</sequence>
<reference evidence="2 3" key="1">
    <citation type="journal article" date="2021" name="bioRxiv">
        <title>Chromosome-scale and haplotype-resolved genome assembly of a tetraploid potato cultivar.</title>
        <authorList>
            <person name="Sun H."/>
            <person name="Jiao W.-B."/>
            <person name="Krause K."/>
            <person name="Campoy J.A."/>
            <person name="Goel M."/>
            <person name="Folz-Donahue K."/>
            <person name="Kukat C."/>
            <person name="Huettel B."/>
            <person name="Schneeberger K."/>
        </authorList>
    </citation>
    <scope>NUCLEOTIDE SEQUENCE [LARGE SCALE GENOMIC DNA]</scope>
    <source>
        <strain evidence="2">SolTubOtavaFocal</strain>
        <tissue evidence="2">Leaves</tissue>
    </source>
</reference>
<name>A0ABQ7WN11_SOLTU</name>